<reference evidence="1" key="1">
    <citation type="submission" date="2023-10" db="EMBL/GenBank/DDBJ databases">
        <authorList>
            <person name="Chen Y."/>
            <person name="Shah S."/>
            <person name="Dougan E. K."/>
            <person name="Thang M."/>
            <person name="Chan C."/>
        </authorList>
    </citation>
    <scope>NUCLEOTIDE SEQUENCE [LARGE SCALE GENOMIC DNA]</scope>
</reference>
<organism evidence="1 2">
    <name type="scientific">Prorocentrum cordatum</name>
    <dbReference type="NCBI Taxonomy" id="2364126"/>
    <lineage>
        <taxon>Eukaryota</taxon>
        <taxon>Sar</taxon>
        <taxon>Alveolata</taxon>
        <taxon>Dinophyceae</taxon>
        <taxon>Prorocentrales</taxon>
        <taxon>Prorocentraceae</taxon>
        <taxon>Prorocentrum</taxon>
    </lineage>
</organism>
<dbReference type="Proteomes" id="UP001189429">
    <property type="component" value="Unassembled WGS sequence"/>
</dbReference>
<name>A0ABN9QK84_9DINO</name>
<dbReference type="EMBL" id="CAUYUJ010003720">
    <property type="protein sequence ID" value="CAK0806469.1"/>
    <property type="molecule type" value="Genomic_DNA"/>
</dbReference>
<keyword evidence="2" id="KW-1185">Reference proteome</keyword>
<evidence type="ECO:0000313" key="1">
    <source>
        <dbReference type="EMBL" id="CAK0806469.1"/>
    </source>
</evidence>
<sequence length="81" mass="8426">MARTAPSTSSSRSIRRGFAGAALSITRMALSRSCEHEAEQAKMACAGEILTIASFAFTSSYAASAVSDCGNSLNMKAQCAR</sequence>
<accession>A0ABN9QK84</accession>
<proteinExistence type="predicted"/>
<gene>
    <name evidence="1" type="ORF">PCOR1329_LOCUS12678</name>
</gene>
<evidence type="ECO:0000313" key="2">
    <source>
        <dbReference type="Proteomes" id="UP001189429"/>
    </source>
</evidence>
<feature type="non-terminal residue" evidence="1">
    <location>
        <position position="81"/>
    </location>
</feature>
<protein>
    <submittedName>
        <fullName evidence="1">Uncharacterized protein</fullName>
    </submittedName>
</protein>
<comment type="caution">
    <text evidence="1">The sequence shown here is derived from an EMBL/GenBank/DDBJ whole genome shotgun (WGS) entry which is preliminary data.</text>
</comment>